<evidence type="ECO:0000313" key="2">
    <source>
        <dbReference type="Proteomes" id="UP000275368"/>
    </source>
</evidence>
<dbReference type="GO" id="GO:0004622">
    <property type="term" value="F:phosphatidylcholine lysophospholipase activity"/>
    <property type="evidence" value="ECO:0007669"/>
    <property type="project" value="TreeGrafter"/>
</dbReference>
<dbReference type="InterPro" id="IPR036514">
    <property type="entry name" value="SGNH_hydro_sf"/>
</dbReference>
<dbReference type="AlphaFoldDB" id="A0A3G9JAF1"/>
<name>A0A3G9JAF1_9BACL</name>
<proteinExistence type="predicted"/>
<accession>A0A3G9JAF1</accession>
<dbReference type="PANTHER" id="PTHR30383">
    <property type="entry name" value="THIOESTERASE 1/PROTEASE 1/LYSOPHOSPHOLIPASE L1"/>
    <property type="match status" value="1"/>
</dbReference>
<dbReference type="OrthoDB" id="193632at2"/>
<dbReference type="InterPro" id="IPR013830">
    <property type="entry name" value="SGNH_hydro"/>
</dbReference>
<dbReference type="EMBL" id="AP019308">
    <property type="protein sequence ID" value="BBH21863.1"/>
    <property type="molecule type" value="Genomic_DNA"/>
</dbReference>
<protein>
    <submittedName>
        <fullName evidence="1">Uncharacterized protein</fullName>
    </submittedName>
</protein>
<dbReference type="PANTHER" id="PTHR30383:SF5">
    <property type="entry name" value="SGNH HYDROLASE-TYPE ESTERASE DOMAIN-CONTAINING PROTEIN"/>
    <property type="match status" value="1"/>
</dbReference>
<gene>
    <name evidence="1" type="ORF">Back11_32080</name>
</gene>
<organism evidence="1 2">
    <name type="scientific">Paenibacillus baekrokdamisoli</name>
    <dbReference type="NCBI Taxonomy" id="1712516"/>
    <lineage>
        <taxon>Bacteria</taxon>
        <taxon>Bacillati</taxon>
        <taxon>Bacillota</taxon>
        <taxon>Bacilli</taxon>
        <taxon>Bacillales</taxon>
        <taxon>Paenibacillaceae</taxon>
        <taxon>Paenibacillus</taxon>
    </lineage>
</organism>
<dbReference type="RefSeq" id="WP_125659030.1">
    <property type="nucleotide sequence ID" value="NZ_AP019308.1"/>
</dbReference>
<dbReference type="KEGG" id="pbk:Back11_32080"/>
<dbReference type="Pfam" id="PF13472">
    <property type="entry name" value="Lipase_GDSL_2"/>
    <property type="match status" value="1"/>
</dbReference>
<dbReference type="SUPFAM" id="SSF52266">
    <property type="entry name" value="SGNH hydrolase"/>
    <property type="match status" value="1"/>
</dbReference>
<keyword evidence="2" id="KW-1185">Reference proteome</keyword>
<dbReference type="InterPro" id="IPR051532">
    <property type="entry name" value="Ester_Hydrolysis_Enzymes"/>
</dbReference>
<dbReference type="Proteomes" id="UP000275368">
    <property type="component" value="Chromosome"/>
</dbReference>
<reference evidence="1 2" key="1">
    <citation type="submission" date="2018-11" db="EMBL/GenBank/DDBJ databases">
        <title>Complete genome sequence of Paenibacillus baekrokdamisoli strain KCTC 33723.</title>
        <authorList>
            <person name="Kang S.W."/>
            <person name="Lee K.C."/>
            <person name="Kim K.K."/>
            <person name="Kim J.S."/>
            <person name="Kim D.S."/>
            <person name="Ko S.H."/>
            <person name="Yang S.H."/>
            <person name="Lee J.S."/>
        </authorList>
    </citation>
    <scope>NUCLEOTIDE SEQUENCE [LARGE SCALE GENOMIC DNA]</scope>
    <source>
        <strain evidence="1 2">KCTC 33723</strain>
    </source>
</reference>
<dbReference type="Gene3D" id="3.40.50.1110">
    <property type="entry name" value="SGNH hydrolase"/>
    <property type="match status" value="1"/>
</dbReference>
<evidence type="ECO:0000313" key="1">
    <source>
        <dbReference type="EMBL" id="BBH21863.1"/>
    </source>
</evidence>
<sequence>MSENVKQTAESLVFTRQEKQQLRHRPIIKGSVKLRTHTDPEHVDAVAFVEGKDFIVDYDSGVIVRAEGSSILDWSDHVLYEKVNFDHTLFDDYSNRNFTVFIDYEYELDRDAAKAGFGNAASHFLKNTINKLQSGQEAVYVVYGDSISTGGEASEERYAYFQRLANRLSTLSPAGNVRVVNKAIGGETSTGGSARVEQDVVANHPDLLTIGYGMNDQNLFEGKVAVPLHDYEQNIRNIIEATLRNGETDIVLVTPCEPNPLWKHTSGQVGEFAQVLRRLGVEYKIGVADVNEIWKIELNAGKTPESLLLNNINHPNDYGHWLYEQAFNYLIEGTGAHT</sequence>